<dbReference type="Proteomes" id="UP001596072">
    <property type="component" value="Unassembled WGS sequence"/>
</dbReference>
<dbReference type="Pfam" id="PF05901">
    <property type="entry name" value="Excalibur"/>
    <property type="match status" value="1"/>
</dbReference>
<dbReference type="Pfam" id="PF07510">
    <property type="entry name" value="GmrSD_C"/>
    <property type="match status" value="1"/>
</dbReference>
<evidence type="ECO:0000313" key="2">
    <source>
        <dbReference type="EMBL" id="MFC5730527.1"/>
    </source>
</evidence>
<dbReference type="RefSeq" id="WP_378527459.1">
    <property type="nucleotide sequence ID" value="NZ_JBHSNS010000009.1"/>
</dbReference>
<protein>
    <submittedName>
        <fullName evidence="2">Excalibur calcium-binding domain-containing protein</fullName>
    </submittedName>
</protein>
<proteinExistence type="predicted"/>
<dbReference type="InterPro" id="IPR008613">
    <property type="entry name" value="Excalibur_Ca-bd_domain"/>
</dbReference>
<dbReference type="PANTHER" id="PTHR24094">
    <property type="entry name" value="SECRETED PROTEIN"/>
    <property type="match status" value="1"/>
</dbReference>
<accession>A0ABW0ZJ67</accession>
<name>A0ABW0ZJ67_9ACTN</name>
<dbReference type="EMBL" id="JBHSNS010000009">
    <property type="protein sequence ID" value="MFC5730527.1"/>
    <property type="molecule type" value="Genomic_DNA"/>
</dbReference>
<dbReference type="SMART" id="SM00894">
    <property type="entry name" value="Excalibur"/>
    <property type="match status" value="1"/>
</dbReference>
<feature type="domain" description="Excalibur calcium-binding" evidence="1">
    <location>
        <begin position="294"/>
        <end position="331"/>
    </location>
</feature>
<sequence length="331" mass="36157">MRPVTLAPLRRYDVSVQHPSMNHLEDTPMQPSMLKLLTRRLVTAAAATLVAAPLLASAPTGMTAPGAADATSEGAVVTSPIATASAAAQVQVRLRAAIRNLPVAAETPAGYARSKFRHWIDADGDCQDTRDEVLKAESRVAVSGCDIRRGKWFSYYDRRTWTLATDVDIDHVVALKEAWDSGAKRWNADTRKRFANDLGDKRSLVAVTDNVNQSKSDRDPAEWLPRYSKCRYVAEWTAVKIRWSLKVNRAEKAKLAKVASGCRNVVLTVRKAAIRTGTSGGGTGGGGGGGTDPRYGTCTEAKSHGYGPYYQGQDEEYYWYDDRDNDGVVCE</sequence>
<keyword evidence="3" id="KW-1185">Reference proteome</keyword>
<reference evidence="3" key="1">
    <citation type="journal article" date="2019" name="Int. J. Syst. Evol. Microbiol.">
        <title>The Global Catalogue of Microorganisms (GCM) 10K type strain sequencing project: providing services to taxonomists for standard genome sequencing and annotation.</title>
        <authorList>
            <consortium name="The Broad Institute Genomics Platform"/>
            <consortium name="The Broad Institute Genome Sequencing Center for Infectious Disease"/>
            <person name="Wu L."/>
            <person name="Ma J."/>
        </authorList>
    </citation>
    <scope>NUCLEOTIDE SEQUENCE [LARGE SCALE GENOMIC DNA]</scope>
    <source>
        <strain evidence="3">YIM 94188</strain>
    </source>
</reference>
<organism evidence="2 3">
    <name type="scientific">Nocardioides vastitatis</name>
    <dbReference type="NCBI Taxonomy" id="2568655"/>
    <lineage>
        <taxon>Bacteria</taxon>
        <taxon>Bacillati</taxon>
        <taxon>Actinomycetota</taxon>
        <taxon>Actinomycetes</taxon>
        <taxon>Propionibacteriales</taxon>
        <taxon>Nocardioidaceae</taxon>
        <taxon>Nocardioides</taxon>
    </lineage>
</organism>
<evidence type="ECO:0000313" key="3">
    <source>
        <dbReference type="Proteomes" id="UP001596072"/>
    </source>
</evidence>
<evidence type="ECO:0000259" key="1">
    <source>
        <dbReference type="SMART" id="SM00894"/>
    </source>
</evidence>
<dbReference type="InterPro" id="IPR011089">
    <property type="entry name" value="GmrSD_C"/>
</dbReference>
<dbReference type="PANTHER" id="PTHR24094:SF15">
    <property type="entry name" value="AMP-DEPENDENT SYNTHETASE_LIGASE DOMAIN-CONTAINING PROTEIN-RELATED"/>
    <property type="match status" value="1"/>
</dbReference>
<comment type="caution">
    <text evidence="2">The sequence shown here is derived from an EMBL/GenBank/DDBJ whole genome shotgun (WGS) entry which is preliminary data.</text>
</comment>
<gene>
    <name evidence="2" type="ORF">ACFPQB_16520</name>
</gene>